<dbReference type="Gene3D" id="3.30.420.140">
    <property type="entry name" value="YqgF/RNase H-like domain"/>
    <property type="match status" value="1"/>
</dbReference>
<dbReference type="GO" id="GO:0006139">
    <property type="term" value="P:nucleobase-containing compound metabolic process"/>
    <property type="evidence" value="ECO:0007669"/>
    <property type="project" value="InterPro"/>
</dbReference>
<organism evidence="1">
    <name type="scientific">Minutocellus polymorphus</name>
    <dbReference type="NCBI Taxonomy" id="265543"/>
    <lineage>
        <taxon>Eukaryota</taxon>
        <taxon>Sar</taxon>
        <taxon>Stramenopiles</taxon>
        <taxon>Ochrophyta</taxon>
        <taxon>Bacillariophyta</taxon>
        <taxon>Mediophyceae</taxon>
        <taxon>Cymatosirophycidae</taxon>
        <taxon>Cymatosirales</taxon>
        <taxon>Cymatosiraceae</taxon>
        <taxon>Minutocellus</taxon>
    </lineage>
</organism>
<reference evidence="1" key="1">
    <citation type="submission" date="2021-01" db="EMBL/GenBank/DDBJ databases">
        <authorList>
            <person name="Corre E."/>
            <person name="Pelletier E."/>
            <person name="Niang G."/>
            <person name="Scheremetjew M."/>
            <person name="Finn R."/>
            <person name="Kale V."/>
            <person name="Holt S."/>
            <person name="Cochrane G."/>
            <person name="Meng A."/>
            <person name="Brown T."/>
            <person name="Cohen L."/>
        </authorList>
    </citation>
    <scope>NUCLEOTIDE SEQUENCE</scope>
    <source>
        <strain evidence="1">CCMP3303</strain>
    </source>
</reference>
<dbReference type="EMBL" id="HBEJ01002033">
    <property type="protein sequence ID" value="CAD8360961.1"/>
    <property type="molecule type" value="Transcribed_RNA"/>
</dbReference>
<dbReference type="AlphaFoldDB" id="A0A6U0IGH0"/>
<sequence length="257" mass="29321">MATKLTQCVVPPNRLASIISWGPSASTVMGLDITDERIGVAIARHPSPNNRVTAIEPIPYVTNDKRAYYNTRRYDDNERVAMTLDQLAKKHKISGFVVGWPLQPDGRPGGPCGKVLHLLDYLAEHPSPILYKHRPFALWDLRDIPFNAVEDHLVRCHNHECDVDKWGRAKVFSRTPSQSVGSYLYRSSDQFYHSNTNDSKAATLMLKHYMDSHWEPEEEEEALHFNEADEDTAASAKFSHDVETYNQDDMYYKSSLL</sequence>
<dbReference type="SUPFAM" id="SSF53098">
    <property type="entry name" value="Ribonuclease H-like"/>
    <property type="match status" value="1"/>
</dbReference>
<gene>
    <name evidence="1" type="ORF">MPOL1434_LOCUS1197</name>
</gene>
<evidence type="ECO:0008006" key="2">
    <source>
        <dbReference type="Google" id="ProtNLM"/>
    </source>
</evidence>
<name>A0A6U0IGH0_9STRA</name>
<protein>
    <recommendedName>
        <fullName evidence="2">Holliday junction resolvase</fullName>
    </recommendedName>
</protein>
<proteinExistence type="predicted"/>
<dbReference type="InterPro" id="IPR012337">
    <property type="entry name" value="RNaseH-like_sf"/>
</dbReference>
<accession>A0A6U0IGH0</accession>
<evidence type="ECO:0000313" key="1">
    <source>
        <dbReference type="EMBL" id="CAD8360961.1"/>
    </source>
</evidence>
<dbReference type="InterPro" id="IPR037027">
    <property type="entry name" value="YqgF/RNaseH-like_dom_sf"/>
</dbReference>